<dbReference type="Proteomes" id="UP000246004">
    <property type="component" value="Unassembled WGS sequence"/>
</dbReference>
<sequence>MYTYQIIMFIIVVLIIYWSMRNYGNENFNLGLSIGISLIAIVLFVLTLFPQISVNLAEIVGLGRGLDLLYILAFLFILYVLFKLYNMIEDQKRRINQLISQLAIEKHDDDKK</sequence>
<protein>
    <recommendedName>
        <fullName evidence="6">DUF2304 domain-containing protein</fullName>
    </recommendedName>
</protein>
<dbReference type="InterPro" id="IPR019277">
    <property type="entry name" value="DUF2304"/>
</dbReference>
<name>A0A2A2HF25_9EURY</name>
<dbReference type="RefSeq" id="WP_095608061.1">
    <property type="nucleotide sequence ID" value="NZ_LMVN01000003.1"/>
</dbReference>
<dbReference type="Proteomes" id="UP000217528">
    <property type="component" value="Unassembled WGS sequence"/>
</dbReference>
<feature type="transmembrane region" description="Helical" evidence="1">
    <location>
        <begin position="69"/>
        <end position="88"/>
    </location>
</feature>
<accession>A0A2A2HF25</accession>
<keyword evidence="1" id="KW-0472">Membrane</keyword>
<dbReference type="AlphaFoldDB" id="A0A2A2HF25"/>
<evidence type="ECO:0000313" key="2">
    <source>
        <dbReference type="EMBL" id="PAV07997.1"/>
    </source>
</evidence>
<dbReference type="Pfam" id="PF10066">
    <property type="entry name" value="DUF2304"/>
    <property type="match status" value="1"/>
</dbReference>
<comment type="caution">
    <text evidence="2">The sequence shown here is derived from an EMBL/GenBank/DDBJ whole genome shotgun (WGS) entry which is preliminary data.</text>
</comment>
<reference evidence="3 5" key="1">
    <citation type="submission" date="2016-04" db="EMBL/GenBank/DDBJ databases">
        <title>Genome sequence of Methanosphaera cuniculi DSM 4103.</title>
        <authorList>
            <person name="Poehlein A."/>
            <person name="Seedorf H."/>
            <person name="Daniel R."/>
        </authorList>
    </citation>
    <scope>NUCLEOTIDE SEQUENCE [LARGE SCALE GENOMIC DNA]</scope>
    <source>
        <strain evidence="3 5">DSM 4103</strain>
    </source>
</reference>
<keyword evidence="1" id="KW-0812">Transmembrane</keyword>
<dbReference type="EMBL" id="LWMS01000010">
    <property type="protein sequence ID" value="PWL08728.1"/>
    <property type="molecule type" value="Genomic_DNA"/>
</dbReference>
<proteinExistence type="predicted"/>
<keyword evidence="4" id="KW-1185">Reference proteome</keyword>
<reference evidence="2 4" key="2">
    <citation type="journal article" date="2017" name="BMC Genomics">
        <title>Genomic analysis of methanogenic archaea reveals a shift towards energy conservation.</title>
        <authorList>
            <person name="Gilmore S.P."/>
            <person name="Henske J.K."/>
            <person name="Sexton J.A."/>
            <person name="Solomon K.V."/>
            <person name="Seppala S."/>
            <person name="Yoo J.I."/>
            <person name="Huyett L.M."/>
            <person name="Pressman A."/>
            <person name="Cogan J.Z."/>
            <person name="Kivenson V."/>
            <person name="Peng X."/>
            <person name="Tan Y."/>
            <person name="Valentine D.L."/>
            <person name="O'Malley M.A."/>
        </authorList>
    </citation>
    <scope>NUCLEOTIDE SEQUENCE [LARGE SCALE GENOMIC DNA]</scope>
    <source>
        <strain evidence="2 4">1R-7</strain>
    </source>
</reference>
<evidence type="ECO:0000256" key="1">
    <source>
        <dbReference type="SAM" id="Phobius"/>
    </source>
</evidence>
<evidence type="ECO:0008006" key="6">
    <source>
        <dbReference type="Google" id="ProtNLM"/>
    </source>
</evidence>
<organism evidence="2 4">
    <name type="scientific">Methanosphaera cuniculi</name>
    <dbReference type="NCBI Taxonomy" id="1077256"/>
    <lineage>
        <taxon>Archaea</taxon>
        <taxon>Methanobacteriati</taxon>
        <taxon>Methanobacteriota</taxon>
        <taxon>Methanomada group</taxon>
        <taxon>Methanobacteria</taxon>
        <taxon>Methanobacteriales</taxon>
        <taxon>Methanobacteriaceae</taxon>
        <taxon>Methanosphaera</taxon>
    </lineage>
</organism>
<gene>
    <name evidence="2" type="ORF">ASJ82_04950</name>
    <name evidence="3" type="ORF">MSCUN_04410</name>
</gene>
<evidence type="ECO:0000313" key="4">
    <source>
        <dbReference type="Proteomes" id="UP000217528"/>
    </source>
</evidence>
<keyword evidence="1" id="KW-1133">Transmembrane helix</keyword>
<feature type="transmembrane region" description="Helical" evidence="1">
    <location>
        <begin position="6"/>
        <end position="23"/>
    </location>
</feature>
<evidence type="ECO:0000313" key="5">
    <source>
        <dbReference type="Proteomes" id="UP000246004"/>
    </source>
</evidence>
<evidence type="ECO:0000313" key="3">
    <source>
        <dbReference type="EMBL" id="PWL08728.1"/>
    </source>
</evidence>
<feature type="transmembrane region" description="Helical" evidence="1">
    <location>
        <begin position="30"/>
        <end position="49"/>
    </location>
</feature>
<dbReference type="EMBL" id="LMVN01000003">
    <property type="protein sequence ID" value="PAV07997.1"/>
    <property type="molecule type" value="Genomic_DNA"/>
</dbReference>